<dbReference type="GO" id="GO:0005975">
    <property type="term" value="P:carbohydrate metabolic process"/>
    <property type="evidence" value="ECO:0007669"/>
    <property type="project" value="InterPro"/>
</dbReference>
<evidence type="ECO:0000313" key="7">
    <source>
        <dbReference type="Proteomes" id="UP001155182"/>
    </source>
</evidence>
<dbReference type="EMBL" id="JAMWYS010000036">
    <property type="protein sequence ID" value="MCO4293468.1"/>
    <property type="molecule type" value="Genomic_DNA"/>
</dbReference>
<dbReference type="GO" id="GO:0016787">
    <property type="term" value="F:hydrolase activity"/>
    <property type="evidence" value="ECO:0007669"/>
    <property type="project" value="UniProtKB-KW"/>
</dbReference>
<accession>A0A9X2JCV2</accession>
<dbReference type="SUPFAM" id="SSF88713">
    <property type="entry name" value="Glycoside hydrolase/deacetylase"/>
    <property type="match status" value="1"/>
</dbReference>
<evidence type="ECO:0000256" key="4">
    <source>
        <dbReference type="ARBA" id="ARBA00022842"/>
    </source>
</evidence>
<evidence type="ECO:0000256" key="5">
    <source>
        <dbReference type="ARBA" id="ARBA00023277"/>
    </source>
</evidence>
<comment type="cofactor">
    <cofactor evidence="1">
        <name>Mg(2+)</name>
        <dbReference type="ChEBI" id="CHEBI:18420"/>
    </cofactor>
</comment>
<dbReference type="AlphaFoldDB" id="A0A9X2JCV2"/>
<proteinExistence type="predicted"/>
<evidence type="ECO:0000256" key="1">
    <source>
        <dbReference type="ARBA" id="ARBA00001946"/>
    </source>
</evidence>
<sequence>MFTRFHHIVKFFWLSFFFVFMWNNFSIAQQTYAERLGWKKGDRVLILHVDDVGMSYDSNQGAIEAIENGVANSMSVMMPCPWVPPIVKYIKEHPEVDAGLHITLTSEWKSYRWGPVAGQRRVPGLTDKDGCLWKDVDLVRKHATAKEVGREIKAQIAKARKMGFHPTHLDSHMGTVFSKPSYLMKYMKIGRKEGIPIMFPGGHNSMLLAQVRMHDLSKLNDSKFSLAGDQATEKLNYMMKLARSVGKKVWNSGLPVLDDLNGMSIEWKFPDDTENTDENLQKWITQQYEENLSKIKPGITMVIMHCTKTTDSFKEISKSGNQRRGDMLAMVDPRLRKFLEDQGFILTTWKEIMERRQKVGPKKFKHVNQDILKSVLFN</sequence>
<dbReference type="PANTHER" id="PTHR31609">
    <property type="entry name" value="YDJC DEACETYLASE FAMILY MEMBER"/>
    <property type="match status" value="1"/>
</dbReference>
<dbReference type="GO" id="GO:0019213">
    <property type="term" value="F:deacetylase activity"/>
    <property type="evidence" value="ECO:0007669"/>
    <property type="project" value="TreeGrafter"/>
</dbReference>
<dbReference type="RefSeq" id="WP_252588125.1">
    <property type="nucleotide sequence ID" value="NZ_JAMWYS010000036.1"/>
</dbReference>
<evidence type="ECO:0000313" key="6">
    <source>
        <dbReference type="EMBL" id="MCO4293468.1"/>
    </source>
</evidence>
<evidence type="ECO:0000256" key="3">
    <source>
        <dbReference type="ARBA" id="ARBA00022801"/>
    </source>
</evidence>
<dbReference type="GO" id="GO:0046872">
    <property type="term" value="F:metal ion binding"/>
    <property type="evidence" value="ECO:0007669"/>
    <property type="project" value="UniProtKB-KW"/>
</dbReference>
<dbReference type="Proteomes" id="UP001155182">
    <property type="component" value="Unassembled WGS sequence"/>
</dbReference>
<keyword evidence="2" id="KW-0479">Metal-binding</keyword>
<comment type="caution">
    <text evidence="6">The sequence shown here is derived from an EMBL/GenBank/DDBJ whole genome shotgun (WGS) entry which is preliminary data.</text>
</comment>
<name>A0A9X2JCV2_9SPHI</name>
<dbReference type="InterPro" id="IPR006879">
    <property type="entry name" value="YdjC-like"/>
</dbReference>
<reference evidence="6" key="1">
    <citation type="submission" date="2022-06" db="EMBL/GenBank/DDBJ databases">
        <title>Solitalea sp. MAHUQ-68 isolated from rhizospheric soil.</title>
        <authorList>
            <person name="Huq M.A."/>
        </authorList>
    </citation>
    <scope>NUCLEOTIDE SEQUENCE</scope>
    <source>
        <strain evidence="6">MAHUQ-68</strain>
    </source>
</reference>
<keyword evidence="3" id="KW-0378">Hydrolase</keyword>
<protein>
    <submittedName>
        <fullName evidence="6">Polysaccharide deacetylase family protein</fullName>
    </submittedName>
</protein>
<dbReference type="Pfam" id="PF04794">
    <property type="entry name" value="YdjC"/>
    <property type="match status" value="1"/>
</dbReference>
<keyword evidence="7" id="KW-1185">Reference proteome</keyword>
<dbReference type="InterPro" id="IPR011330">
    <property type="entry name" value="Glyco_hydro/deAcase_b/a-brl"/>
</dbReference>
<dbReference type="CDD" id="cd10802">
    <property type="entry name" value="YdjC_TTHB029_like"/>
    <property type="match status" value="1"/>
</dbReference>
<keyword evidence="4" id="KW-0460">Magnesium</keyword>
<dbReference type="PANTHER" id="PTHR31609:SF1">
    <property type="entry name" value="CARBOHYDRATE DEACETYLASE"/>
    <property type="match status" value="1"/>
</dbReference>
<dbReference type="Gene3D" id="3.20.20.370">
    <property type="entry name" value="Glycoside hydrolase/deacetylase"/>
    <property type="match status" value="1"/>
</dbReference>
<keyword evidence="5" id="KW-0119">Carbohydrate metabolism</keyword>
<evidence type="ECO:0000256" key="2">
    <source>
        <dbReference type="ARBA" id="ARBA00022723"/>
    </source>
</evidence>
<gene>
    <name evidence="6" type="ORF">NF867_11385</name>
</gene>
<organism evidence="6 7">
    <name type="scientific">Solitalea agri</name>
    <dbReference type="NCBI Taxonomy" id="2953739"/>
    <lineage>
        <taxon>Bacteria</taxon>
        <taxon>Pseudomonadati</taxon>
        <taxon>Bacteroidota</taxon>
        <taxon>Sphingobacteriia</taxon>
        <taxon>Sphingobacteriales</taxon>
        <taxon>Sphingobacteriaceae</taxon>
        <taxon>Solitalea</taxon>
    </lineage>
</organism>